<dbReference type="InterPro" id="IPR021345">
    <property type="entry name" value="DUF2961"/>
</dbReference>
<dbReference type="Gene3D" id="2.60.120.1390">
    <property type="match status" value="1"/>
</dbReference>
<proteinExistence type="predicted"/>
<evidence type="ECO:0000313" key="3">
    <source>
        <dbReference type="EMBL" id="MCU6718147.1"/>
    </source>
</evidence>
<dbReference type="EMBL" id="JAJEQW010000012">
    <property type="protein sequence ID" value="MCC2242858.1"/>
    <property type="molecule type" value="Genomic_DNA"/>
</dbReference>
<comment type="caution">
    <text evidence="2">The sequence shown here is derived from an EMBL/GenBank/DDBJ whole genome shotgun (WGS) entry which is preliminary data.</text>
</comment>
<accession>A0AAW4WKM3</accession>
<evidence type="ECO:0000313" key="5">
    <source>
        <dbReference type="Proteomes" id="UP001209666"/>
    </source>
</evidence>
<dbReference type="Pfam" id="PF11175">
    <property type="entry name" value="DUF2961"/>
    <property type="match status" value="1"/>
</dbReference>
<keyword evidence="5" id="KW-1185">Reference proteome</keyword>
<dbReference type="Proteomes" id="UP001209666">
    <property type="component" value="Unassembled WGS sequence"/>
</dbReference>
<reference evidence="2" key="2">
    <citation type="submission" date="2021-10" db="EMBL/GenBank/DDBJ databases">
        <title>Anaerobic single-cell dispensing facilitates the cultivation of human gut bacteria.</title>
        <authorList>
            <person name="Afrizal A."/>
        </authorList>
    </citation>
    <scope>NUCLEOTIDE SEQUENCE</scope>
    <source>
        <strain evidence="2">CLA-AA-H204</strain>
    </source>
</reference>
<name>A0AAW4WKM3_9FIRM</name>
<gene>
    <name evidence="2" type="ORF">LKD47_11160</name>
    <name evidence="3" type="ORF">OCV43_12880</name>
</gene>
<protein>
    <submittedName>
        <fullName evidence="2">DUF2961 domain-containing protein</fullName>
    </submittedName>
</protein>
<reference evidence="3 5" key="1">
    <citation type="journal article" date="2021" name="ISME Commun">
        <title>Automated analysis of genomic sequences facilitates high-throughput and comprehensive description of bacteria.</title>
        <authorList>
            <person name="Hitch T.C.A."/>
        </authorList>
    </citation>
    <scope>NUCLEOTIDE SEQUENCE [LARGE SCALE GENOMIC DNA]</scope>
    <source>
        <strain evidence="3 5">Sanger_19</strain>
    </source>
</reference>
<dbReference type="EMBL" id="JAOQKI010000026">
    <property type="protein sequence ID" value="MCU6718147.1"/>
    <property type="molecule type" value="Genomic_DNA"/>
</dbReference>
<sequence length="372" mass="42504">MDKNMIMLPGTAAMLPYLTHGKSRAINAENRTGEKGKGGMAASGLGKSRKGSPCLNDIQPGETVVLGEIDGPGIIHHIWITTDNKTSEGDCFVLRDLVLRMYWDGEENPSVEAPLGDFFCCGFGKECYINSSLITVVPSRGLNSYIQMPFKKRAVITLENQHANAIPAFFYQIDYNLYNYLPEETEYFHASWRREALTELGKDYVIADGIKGSGHYIGTYIALSTLQRYWWGEGEVKFYIDGDEQYPTICGTGMEDYFGGSWSFAKHENGKTIEQTYTTPFLGYPYYSRHDDLVNNLYHNDDCPPMRGFYRWHVMDPVFFDEELKVTVQQIGVGHKGLFERQDDLSSVAYWYQKEPHNVFSKLPEKEKRWPR</sequence>
<evidence type="ECO:0000256" key="1">
    <source>
        <dbReference type="SAM" id="MobiDB-lite"/>
    </source>
</evidence>
<dbReference type="AlphaFoldDB" id="A0AAW4WKM3"/>
<reference evidence="3" key="3">
    <citation type="submission" date="2022-09" db="EMBL/GenBank/DDBJ databases">
        <authorList>
            <person name="Hitch T.C.A."/>
        </authorList>
    </citation>
    <scope>NUCLEOTIDE SEQUENCE</scope>
    <source>
        <strain evidence="3">Sanger_19</strain>
    </source>
</reference>
<organism evidence="2 4">
    <name type="scientific">Roseburia amylophila</name>
    <dbReference type="NCBI Taxonomy" id="2981794"/>
    <lineage>
        <taxon>Bacteria</taxon>
        <taxon>Bacillati</taxon>
        <taxon>Bacillota</taxon>
        <taxon>Clostridia</taxon>
        <taxon>Lachnospirales</taxon>
        <taxon>Lachnospiraceae</taxon>
        <taxon>Roseburia</taxon>
    </lineage>
</organism>
<evidence type="ECO:0000313" key="2">
    <source>
        <dbReference type="EMBL" id="MCC2242858.1"/>
    </source>
</evidence>
<feature type="region of interest" description="Disordered" evidence="1">
    <location>
        <begin position="29"/>
        <end position="48"/>
    </location>
</feature>
<dbReference type="Proteomes" id="UP001198893">
    <property type="component" value="Unassembled WGS sequence"/>
</dbReference>
<evidence type="ECO:0000313" key="4">
    <source>
        <dbReference type="Proteomes" id="UP001198893"/>
    </source>
</evidence>